<name>A0A087TFN0_STEMI</name>
<proteinExistence type="predicted"/>
<keyword evidence="2" id="KW-0677">Repeat</keyword>
<evidence type="ECO:0000256" key="2">
    <source>
        <dbReference type="ARBA" id="ARBA00022737"/>
    </source>
</evidence>
<dbReference type="OrthoDB" id="6424328at2759"/>
<evidence type="ECO:0000256" key="1">
    <source>
        <dbReference type="ARBA" id="ARBA00022614"/>
    </source>
</evidence>
<feature type="non-terminal residue" evidence="4">
    <location>
        <position position="305"/>
    </location>
</feature>
<dbReference type="EMBL" id="KK115000">
    <property type="protein sequence ID" value="KFM63919.1"/>
    <property type="molecule type" value="Genomic_DNA"/>
</dbReference>
<evidence type="ECO:0000256" key="3">
    <source>
        <dbReference type="SAM" id="SignalP"/>
    </source>
</evidence>
<dbReference type="InterPro" id="IPR032675">
    <property type="entry name" value="LRR_dom_sf"/>
</dbReference>
<evidence type="ECO:0000313" key="5">
    <source>
        <dbReference type="Proteomes" id="UP000054359"/>
    </source>
</evidence>
<dbReference type="PROSITE" id="PS51450">
    <property type="entry name" value="LRR"/>
    <property type="match status" value="1"/>
</dbReference>
<dbReference type="InterPro" id="IPR001611">
    <property type="entry name" value="Leu-rich_rpt"/>
</dbReference>
<dbReference type="SMART" id="SM00369">
    <property type="entry name" value="LRR_TYP"/>
    <property type="match status" value="4"/>
</dbReference>
<dbReference type="Pfam" id="PF13855">
    <property type="entry name" value="LRR_8"/>
    <property type="match status" value="1"/>
</dbReference>
<dbReference type="Gene3D" id="3.80.10.10">
    <property type="entry name" value="Ribonuclease Inhibitor"/>
    <property type="match status" value="1"/>
</dbReference>
<dbReference type="OMA" id="YNQISTF"/>
<accession>A0A087TFN0</accession>
<organism evidence="4 5">
    <name type="scientific">Stegodyphus mimosarum</name>
    <name type="common">African social velvet spider</name>
    <dbReference type="NCBI Taxonomy" id="407821"/>
    <lineage>
        <taxon>Eukaryota</taxon>
        <taxon>Metazoa</taxon>
        <taxon>Ecdysozoa</taxon>
        <taxon>Arthropoda</taxon>
        <taxon>Chelicerata</taxon>
        <taxon>Arachnida</taxon>
        <taxon>Araneae</taxon>
        <taxon>Araneomorphae</taxon>
        <taxon>Entelegynae</taxon>
        <taxon>Eresoidea</taxon>
        <taxon>Eresidae</taxon>
        <taxon>Stegodyphus</taxon>
    </lineage>
</organism>
<keyword evidence="5" id="KW-1185">Reference proteome</keyword>
<gene>
    <name evidence="4" type="ORF">X975_03175</name>
</gene>
<feature type="chain" id="PRO_5001829679" evidence="3">
    <location>
        <begin position="26"/>
        <end position="305"/>
    </location>
</feature>
<dbReference type="AlphaFoldDB" id="A0A087TFN0"/>
<dbReference type="InterPro" id="IPR026906">
    <property type="entry name" value="LRR_5"/>
</dbReference>
<dbReference type="PANTHER" id="PTHR24366:SF164">
    <property type="entry name" value="CONNECTIN-LIKE PROTEIN"/>
    <property type="match status" value="1"/>
</dbReference>
<dbReference type="InterPro" id="IPR003591">
    <property type="entry name" value="Leu-rich_rpt_typical-subtyp"/>
</dbReference>
<protein>
    <submittedName>
        <fullName evidence="4">Slit-like protein</fullName>
    </submittedName>
</protein>
<dbReference type="SUPFAM" id="SSF52058">
    <property type="entry name" value="L domain-like"/>
    <property type="match status" value="1"/>
</dbReference>
<feature type="signal peptide" evidence="3">
    <location>
        <begin position="1"/>
        <end position="25"/>
    </location>
</feature>
<dbReference type="STRING" id="407821.A0A087TFN0"/>
<keyword evidence="1" id="KW-0433">Leucine-rich repeat</keyword>
<evidence type="ECO:0000313" key="4">
    <source>
        <dbReference type="EMBL" id="KFM63919.1"/>
    </source>
</evidence>
<dbReference type="Pfam" id="PF13306">
    <property type="entry name" value="LRR_5"/>
    <property type="match status" value="1"/>
</dbReference>
<reference evidence="4 5" key="1">
    <citation type="submission" date="2013-11" db="EMBL/GenBank/DDBJ databases">
        <title>Genome sequencing of Stegodyphus mimosarum.</title>
        <authorList>
            <person name="Bechsgaard J."/>
        </authorList>
    </citation>
    <scope>NUCLEOTIDE SEQUENCE [LARGE SCALE GENOMIC DNA]</scope>
</reference>
<keyword evidence="3" id="KW-0732">Signal</keyword>
<dbReference type="Proteomes" id="UP000054359">
    <property type="component" value="Unassembled WGS sequence"/>
</dbReference>
<sequence>MRVHGYTTSILLLLWTILRLSIVRSGCPNPHKIHPCSCLKSKSILECEDVTQEDTLSAVMQVSKKHKVVGVELNAVVFRYIPHDAFDGTNIQSLVITNSSIISLSDTDYAFKGLEESLRVLEIKNCSYVNSWDWTQLRNLLKLEELEISNSELLELTEEFLKISSQPLVELDFRENHIQWLPDNAFASFKKLERLKLGKNDISVVKRSMFPKPAKKLQTLGLSYNHIKELPEDIFSDMPSLKFLYLESNPIRVLDEKVFKPIWKQIKMLIMYQNLLICDCRLMWLTKMNHKLKFIHGSCSAPPRL</sequence>
<dbReference type="PANTHER" id="PTHR24366">
    <property type="entry name" value="IG(IMMUNOGLOBULIN) AND LRR(LEUCINE RICH REPEAT) DOMAINS"/>
    <property type="match status" value="1"/>
</dbReference>